<evidence type="ECO:0000313" key="3">
    <source>
        <dbReference type="Proteomes" id="UP000199634"/>
    </source>
</evidence>
<dbReference type="InterPro" id="IPR036249">
    <property type="entry name" value="Thioredoxin-like_sf"/>
</dbReference>
<accession>A0A1H6KVV1</accession>
<protein>
    <submittedName>
        <fullName evidence="2">Thioredoxin-like</fullName>
    </submittedName>
</protein>
<reference evidence="2 3" key="1">
    <citation type="submission" date="2016-10" db="EMBL/GenBank/DDBJ databases">
        <authorList>
            <person name="de Groot N.N."/>
        </authorList>
    </citation>
    <scope>NUCLEOTIDE SEQUENCE [LARGE SCALE GENOMIC DNA]</scope>
    <source>
        <strain evidence="2 3">CGMCC 1.10825</strain>
    </source>
</reference>
<dbReference type="STRING" id="1159016.SAMN02927937_01243"/>
<dbReference type="AlphaFoldDB" id="A0A1H6KVV1"/>
<keyword evidence="1" id="KW-0732">Signal</keyword>
<feature type="signal peptide" evidence="1">
    <location>
        <begin position="1"/>
        <end position="19"/>
    </location>
</feature>
<feature type="chain" id="PRO_5011633893" evidence="1">
    <location>
        <begin position="20"/>
        <end position="322"/>
    </location>
</feature>
<dbReference type="SUPFAM" id="SSF52833">
    <property type="entry name" value="Thioredoxin-like"/>
    <property type="match status" value="1"/>
</dbReference>
<evidence type="ECO:0000313" key="2">
    <source>
        <dbReference type="EMBL" id="SEH75813.1"/>
    </source>
</evidence>
<dbReference type="RefSeq" id="WP_091097520.1">
    <property type="nucleotide sequence ID" value="NZ_FNXE01000014.1"/>
</dbReference>
<keyword evidence="3" id="KW-1185">Reference proteome</keyword>
<sequence>MKLLISTIALLLAPVYLNAQTDCEKILDQKINLHEDDFETIQQELVTNFSKLIDCGLDKVDMVFFGQPPVLAALVIGWMNDDPEKVTYQRLLDEILKMKATPEYTESVKFYNDFQLLRSKKIDLENWDIDSKLLLKLMKDERLVNAIYHVIEQNPNQYDTYGAMIDDFNKMADSMIDVKEPVEELPDFFKDAELINYNEMLENAKVSGKPLLIFFTACADVNSRKMEDAFLYDNDIQKLIASDFYTVTLFVDSKKEVPKEYITTNPKTGKVMKTYGSFYIKIQEEQFKNQNQPFFVIVGNKGKVLKTHGFTLNKKEFQKFLK</sequence>
<dbReference type="EMBL" id="FNXE01000014">
    <property type="protein sequence ID" value="SEH75813.1"/>
    <property type="molecule type" value="Genomic_DNA"/>
</dbReference>
<gene>
    <name evidence="2" type="ORF">SAMN02927937_01243</name>
</gene>
<organism evidence="2 3">
    <name type="scientific">Paenimyroides marinum</name>
    <dbReference type="NCBI Taxonomy" id="1159016"/>
    <lineage>
        <taxon>Bacteria</taxon>
        <taxon>Pseudomonadati</taxon>
        <taxon>Bacteroidota</taxon>
        <taxon>Flavobacteriia</taxon>
        <taxon>Flavobacteriales</taxon>
        <taxon>Flavobacteriaceae</taxon>
        <taxon>Paenimyroides</taxon>
    </lineage>
</organism>
<dbReference type="Gene3D" id="3.40.30.10">
    <property type="entry name" value="Glutaredoxin"/>
    <property type="match status" value="1"/>
</dbReference>
<dbReference type="Proteomes" id="UP000199634">
    <property type="component" value="Unassembled WGS sequence"/>
</dbReference>
<proteinExistence type="predicted"/>
<evidence type="ECO:0000256" key="1">
    <source>
        <dbReference type="SAM" id="SignalP"/>
    </source>
</evidence>
<name>A0A1H6KVV1_9FLAO</name>
<dbReference type="OrthoDB" id="1337053at2"/>
<dbReference type="Pfam" id="PF13899">
    <property type="entry name" value="Thioredoxin_7"/>
    <property type="match status" value="1"/>
</dbReference>